<accession>L0EDW6</accession>
<dbReference type="Proteomes" id="UP000010795">
    <property type="component" value="Chromosome"/>
</dbReference>
<dbReference type="STRING" id="717605.Theco_1158"/>
<keyword evidence="1" id="KW-0328">Glycosyltransferase</keyword>
<dbReference type="EMBL" id="CP003255">
    <property type="protein sequence ID" value="AGA57330.1"/>
    <property type="molecule type" value="Genomic_DNA"/>
</dbReference>
<evidence type="ECO:0000256" key="3">
    <source>
        <dbReference type="SAM" id="MobiDB-lite"/>
    </source>
</evidence>
<proteinExistence type="predicted"/>
<dbReference type="KEGG" id="tco:Theco_1158"/>
<evidence type="ECO:0000313" key="5">
    <source>
        <dbReference type="EMBL" id="AGA57330.1"/>
    </source>
</evidence>
<sequence length="539" mass="58978">MNAWRKPRLVVFAHLCNPDFVTGAEKLTAFMLRELAAYYDCILAVPGEGRIAADARAAGFRTVVLPLPLAVSFYLGLPHWQQEVLGGMAGEPFRQLVRWLATEEPAAVVTATCVHPLPAIAARALGIPVVWAVMETMQETAHTAHIAAFMGAHADRIIGISESVLAPFKLADTQAKSALLPPSWDERELRPEEWPLNRESMRRMLGVGDGQPLVGFIASSIYANKGFHHFMEAALAAAARHPEARFLIVGNPVDQPYFDAGLGMAREAGVIDRYRWIRYESRIERIYPALDALVVPSVAAEGFGLTALEGMMFGKPVISYASGGLAEIHAATGNTERAVPPGDAGALAAALIGLLDHPDQMAGIGARSREAAIAAYGIDAYRARLQAFLAAFRPESMPRAVLIRGSGPAIYLRQGIALRRFASRAAFLAAGHRFEEVRQVPDEVIAALPHGPAIGDGASRGGRRRRRRVRRTRGGRRAGRGRRRLRSRRARRLARRGRRAAVRRRASRRIAGARRGRHRRATGGRGRTARRTRSLARRH</sequence>
<organism evidence="5 6">
    <name type="scientific">Thermobacillus composti (strain DSM 18247 / JCM 13945 / KWC4)</name>
    <dbReference type="NCBI Taxonomy" id="717605"/>
    <lineage>
        <taxon>Bacteria</taxon>
        <taxon>Bacillati</taxon>
        <taxon>Bacillota</taxon>
        <taxon>Bacilli</taxon>
        <taxon>Bacillales</taxon>
        <taxon>Paenibacillaceae</taxon>
        <taxon>Thermobacillus</taxon>
    </lineage>
</organism>
<feature type="compositionally biased region" description="Basic residues" evidence="3">
    <location>
        <begin position="461"/>
        <end position="539"/>
    </location>
</feature>
<dbReference type="SUPFAM" id="SSF53756">
    <property type="entry name" value="UDP-Glycosyltransferase/glycogen phosphorylase"/>
    <property type="match status" value="1"/>
</dbReference>
<dbReference type="GO" id="GO:0016757">
    <property type="term" value="F:glycosyltransferase activity"/>
    <property type="evidence" value="ECO:0007669"/>
    <property type="project" value="UniProtKB-KW"/>
</dbReference>
<dbReference type="eggNOG" id="COG0438">
    <property type="taxonomic scope" value="Bacteria"/>
</dbReference>
<name>L0EDW6_THECK</name>
<feature type="region of interest" description="Disordered" evidence="3">
    <location>
        <begin position="449"/>
        <end position="539"/>
    </location>
</feature>
<dbReference type="InterPro" id="IPR001296">
    <property type="entry name" value="Glyco_trans_1"/>
</dbReference>
<evidence type="ECO:0000259" key="4">
    <source>
        <dbReference type="Pfam" id="PF00534"/>
    </source>
</evidence>
<dbReference type="HOGENOM" id="CLU_037420_0_0_9"/>
<dbReference type="AlphaFoldDB" id="L0EDW6"/>
<gene>
    <name evidence="5" type="ordered locus">Theco_1158</name>
</gene>
<evidence type="ECO:0000256" key="1">
    <source>
        <dbReference type="ARBA" id="ARBA00022676"/>
    </source>
</evidence>
<evidence type="ECO:0000313" key="6">
    <source>
        <dbReference type="Proteomes" id="UP000010795"/>
    </source>
</evidence>
<dbReference type="PANTHER" id="PTHR12526">
    <property type="entry name" value="GLYCOSYLTRANSFERASE"/>
    <property type="match status" value="1"/>
</dbReference>
<dbReference type="Pfam" id="PF00534">
    <property type="entry name" value="Glycos_transf_1"/>
    <property type="match status" value="1"/>
</dbReference>
<dbReference type="RefSeq" id="WP_015254087.1">
    <property type="nucleotide sequence ID" value="NC_019897.1"/>
</dbReference>
<dbReference type="PANTHER" id="PTHR12526:SF510">
    <property type="entry name" value="D-INOSITOL 3-PHOSPHATE GLYCOSYLTRANSFERASE"/>
    <property type="match status" value="1"/>
</dbReference>
<feature type="domain" description="Glycosyl transferase family 1" evidence="4">
    <location>
        <begin position="198"/>
        <end position="369"/>
    </location>
</feature>
<keyword evidence="6" id="KW-1185">Reference proteome</keyword>
<keyword evidence="2 5" id="KW-0808">Transferase</keyword>
<dbReference type="CDD" id="cd03801">
    <property type="entry name" value="GT4_PimA-like"/>
    <property type="match status" value="1"/>
</dbReference>
<protein>
    <submittedName>
        <fullName evidence="5">Glycosyltransferase</fullName>
    </submittedName>
</protein>
<dbReference type="Gene3D" id="3.40.50.2000">
    <property type="entry name" value="Glycogen Phosphorylase B"/>
    <property type="match status" value="2"/>
</dbReference>
<reference evidence="6" key="1">
    <citation type="submission" date="2012-01" db="EMBL/GenBank/DDBJ databases">
        <title>Complete sequence of chromosome of Thermobacillus composti KWC4.</title>
        <authorList>
            <person name="Lucas S."/>
            <person name="Han J."/>
            <person name="Lapidus A."/>
            <person name="Cheng J.-F."/>
            <person name="Goodwin L."/>
            <person name="Pitluck S."/>
            <person name="Peters L."/>
            <person name="Ovchinnikova G."/>
            <person name="Teshima H."/>
            <person name="Detter J.C."/>
            <person name="Han C."/>
            <person name="Tapia R."/>
            <person name="Land M."/>
            <person name="Hauser L."/>
            <person name="Kyrpides N."/>
            <person name="Ivanova N."/>
            <person name="Pagani I."/>
            <person name="Anderson I."/>
            <person name="Woyke T."/>
        </authorList>
    </citation>
    <scope>NUCLEOTIDE SEQUENCE [LARGE SCALE GENOMIC DNA]</scope>
    <source>
        <strain evidence="6">DSM 18247 / JCM 13945 / KWC4</strain>
    </source>
</reference>
<evidence type="ECO:0000256" key="2">
    <source>
        <dbReference type="ARBA" id="ARBA00022679"/>
    </source>
</evidence>